<keyword evidence="3" id="KW-0460">Magnesium</keyword>
<dbReference type="RefSeq" id="WP_005632276.1">
    <property type="nucleotide sequence ID" value="NZ_AMRA01000147.1"/>
</dbReference>
<dbReference type="OrthoDB" id="9768429at2"/>
<sequence>MTRRLIRSFLFVPGDSDKKLAKVADSPADALILDLEDAVAEPRKAVARELVSQYLQDRRGRNRTQLWVRINPLGTDHALPDLTAVMAGAPAGIVLPKIDGPADVLRVGHYLDALEAVHGIPPGSTRILPVATETARAPFSLGEFAAAGIDRLYGLTWGAEDLSAALGASTNLGPTGEWAVTYQTVRSLALLAARAADVEPVETLYADIRDLEGLAVSSRRARSEGFTGRIAIHPAQVETINAAFTPSQAEIDYAQRVIAAFADGVGTVALDGKMLDAPHLRQAERVLAMACSAGVVG</sequence>
<evidence type="ECO:0000256" key="3">
    <source>
        <dbReference type="ARBA" id="ARBA00022842"/>
    </source>
</evidence>
<evidence type="ECO:0000256" key="1">
    <source>
        <dbReference type="ARBA" id="ARBA00001946"/>
    </source>
</evidence>
<dbReference type="InterPro" id="IPR015813">
    <property type="entry name" value="Pyrv/PenolPyrv_kinase-like_dom"/>
</dbReference>
<proteinExistence type="predicted"/>
<dbReference type="Pfam" id="PF03328">
    <property type="entry name" value="HpcH_HpaI"/>
    <property type="match status" value="1"/>
</dbReference>
<dbReference type="InterPro" id="IPR040442">
    <property type="entry name" value="Pyrv_kinase-like_dom_sf"/>
</dbReference>
<comment type="cofactor">
    <cofactor evidence="1">
        <name>Mg(2+)</name>
        <dbReference type="ChEBI" id="CHEBI:18420"/>
    </cofactor>
</comment>
<dbReference type="STRING" id="1122247.GCA_000379865_04009"/>
<dbReference type="AlphaFoldDB" id="K5BIH0"/>
<dbReference type="InterPro" id="IPR005000">
    <property type="entry name" value="Aldolase/citrate-lyase_domain"/>
</dbReference>
<evidence type="ECO:0000313" key="5">
    <source>
        <dbReference type="Proteomes" id="UP000006265"/>
    </source>
</evidence>
<dbReference type="PANTHER" id="PTHR32308">
    <property type="entry name" value="LYASE BETA SUBUNIT, PUTATIVE (AFU_ORTHOLOGUE AFUA_4G13030)-RELATED"/>
    <property type="match status" value="1"/>
</dbReference>
<evidence type="ECO:0000256" key="2">
    <source>
        <dbReference type="ARBA" id="ARBA00022723"/>
    </source>
</evidence>
<keyword evidence="4" id="KW-0456">Lyase</keyword>
<reference evidence="4 5" key="1">
    <citation type="journal article" date="2012" name="J. Bacteriol.">
        <title>Genome sequence of Mycobacterium hassiacum DSM 44199, a rare source of heat-stable mycobacterial proteins.</title>
        <authorList>
            <person name="Tiago I."/>
            <person name="Maranha A."/>
            <person name="Mendes V."/>
            <person name="Alarico S."/>
            <person name="Moynihan P.J."/>
            <person name="Clarke A.J."/>
            <person name="Macedo-Ribeiro S."/>
            <person name="Pereira P.J."/>
            <person name="Empadinhas N."/>
        </authorList>
    </citation>
    <scope>NUCLEOTIDE SEQUENCE [LARGE SCALE GENOMIC DNA]</scope>
    <source>
        <strain evidence="5">DSM 44199 / CIP 105218 / JCM 12690 / 3849</strain>
    </source>
</reference>
<keyword evidence="5" id="KW-1185">Reference proteome</keyword>
<name>K5BIH0_MYCHD</name>
<protein>
    <submittedName>
        <fullName evidence="4">HpcH/HpaI aldolase/citrate lyase family protein</fullName>
    </submittedName>
</protein>
<dbReference type="Proteomes" id="UP000006265">
    <property type="component" value="Unassembled WGS sequence"/>
</dbReference>
<dbReference type="GO" id="GO:0016829">
    <property type="term" value="F:lyase activity"/>
    <property type="evidence" value="ECO:0007669"/>
    <property type="project" value="UniProtKB-KW"/>
</dbReference>
<dbReference type="Gene3D" id="3.20.20.60">
    <property type="entry name" value="Phosphoenolpyruvate-binding domains"/>
    <property type="match status" value="1"/>
</dbReference>
<dbReference type="SUPFAM" id="SSF51621">
    <property type="entry name" value="Phosphoenolpyruvate/pyruvate domain"/>
    <property type="match status" value="1"/>
</dbReference>
<keyword evidence="2" id="KW-0479">Metal-binding</keyword>
<dbReference type="GO" id="GO:0000287">
    <property type="term" value="F:magnesium ion binding"/>
    <property type="evidence" value="ECO:0007669"/>
    <property type="project" value="TreeGrafter"/>
</dbReference>
<dbReference type="InterPro" id="IPR011206">
    <property type="entry name" value="Citrate_lyase_beta/mcl1/mcl2"/>
</dbReference>
<dbReference type="eggNOG" id="COG2301">
    <property type="taxonomic scope" value="Bacteria"/>
</dbReference>
<dbReference type="PANTHER" id="PTHR32308:SF0">
    <property type="entry name" value="HPCH_HPAI ALDOLASE_CITRATE LYASE DOMAIN-CONTAINING PROTEIN"/>
    <property type="match status" value="1"/>
</dbReference>
<accession>K5BIH0</accession>
<gene>
    <name evidence="4" type="ORF">C731_4681</name>
</gene>
<dbReference type="PATRIC" id="fig|1122247.3.peg.4483"/>
<organism evidence="4 5">
    <name type="scientific">Mycolicibacterium hassiacum (strain DSM 44199 / CIP 105218 / JCM 12690 / 3849)</name>
    <name type="common">Mycobacterium hassiacum</name>
    <dbReference type="NCBI Taxonomy" id="1122247"/>
    <lineage>
        <taxon>Bacteria</taxon>
        <taxon>Bacillati</taxon>
        <taxon>Actinomycetota</taxon>
        <taxon>Actinomycetes</taxon>
        <taxon>Mycobacteriales</taxon>
        <taxon>Mycobacteriaceae</taxon>
        <taxon>Mycolicibacterium</taxon>
    </lineage>
</organism>
<dbReference type="EMBL" id="AMRA01000147">
    <property type="protein sequence ID" value="EKF21349.1"/>
    <property type="molecule type" value="Genomic_DNA"/>
</dbReference>
<dbReference type="PIRSF" id="PIRSF015582">
    <property type="entry name" value="Cit_lyase_B"/>
    <property type="match status" value="1"/>
</dbReference>
<comment type="caution">
    <text evidence="4">The sequence shown here is derived from an EMBL/GenBank/DDBJ whole genome shotgun (WGS) entry which is preliminary data.</text>
</comment>
<evidence type="ECO:0000313" key="4">
    <source>
        <dbReference type="EMBL" id="EKF21349.1"/>
    </source>
</evidence>
<dbReference type="GO" id="GO:0006107">
    <property type="term" value="P:oxaloacetate metabolic process"/>
    <property type="evidence" value="ECO:0007669"/>
    <property type="project" value="TreeGrafter"/>
</dbReference>